<proteinExistence type="predicted"/>
<feature type="region of interest" description="Disordered" evidence="1">
    <location>
        <begin position="196"/>
        <end position="226"/>
    </location>
</feature>
<evidence type="ECO:0000313" key="2">
    <source>
        <dbReference type="EMBL" id="GFR52762.1"/>
    </source>
</evidence>
<protein>
    <submittedName>
        <fullName evidence="2">Uncharacterized protein</fullName>
    </submittedName>
</protein>
<evidence type="ECO:0000256" key="1">
    <source>
        <dbReference type="SAM" id="MobiDB-lite"/>
    </source>
</evidence>
<comment type="caution">
    <text evidence="2">The sequence shown here is derived from an EMBL/GenBank/DDBJ whole genome shotgun (WGS) entry which is preliminary data.</text>
</comment>
<evidence type="ECO:0000313" key="3">
    <source>
        <dbReference type="Proteomes" id="UP001054857"/>
    </source>
</evidence>
<name>A0AAD3HTX6_9CHLO</name>
<gene>
    <name evidence="2" type="ORF">Agub_g15375</name>
</gene>
<sequence length="306" mass="34477">PLPWCCQRRRPPPRCRRRQSPWSRRRCLPLPPLPPRCQRRRPSPLRHRRGQSPWRRRHRCRRYLPRRRRPRQRQPASGPRPPWRPTPRPMTMLHQSYRLRRAGACAAAGNGACMTCCRVSVTQATPSMPCRLLRRWMRWWRCGACWASTSPTCLRAGRTARRRGRPSHAGAAKPAAVALVSAGGVGLGCGSPAGAADGQGATAGSREVKGDVGQSEGPVTGPSGRPQQVVMRDEVGRLLFPRTETRRFDEEAAALDGRRVRLEGEGLRVGVLRYRGAIMRPEYFVVAWEDGGREQATLACVREWLI</sequence>
<keyword evidence="3" id="KW-1185">Reference proteome</keyword>
<organism evidence="2 3">
    <name type="scientific">Astrephomene gubernaculifera</name>
    <dbReference type="NCBI Taxonomy" id="47775"/>
    <lineage>
        <taxon>Eukaryota</taxon>
        <taxon>Viridiplantae</taxon>
        <taxon>Chlorophyta</taxon>
        <taxon>core chlorophytes</taxon>
        <taxon>Chlorophyceae</taxon>
        <taxon>CS clade</taxon>
        <taxon>Chlamydomonadales</taxon>
        <taxon>Astrephomenaceae</taxon>
        <taxon>Astrephomene</taxon>
    </lineage>
</organism>
<reference evidence="2 3" key="1">
    <citation type="journal article" date="2021" name="Sci. Rep.">
        <title>Genome sequencing of the multicellular alga Astrephomene provides insights into convergent evolution of germ-soma differentiation.</title>
        <authorList>
            <person name="Yamashita S."/>
            <person name="Yamamoto K."/>
            <person name="Matsuzaki R."/>
            <person name="Suzuki S."/>
            <person name="Yamaguchi H."/>
            <person name="Hirooka S."/>
            <person name="Minakuchi Y."/>
            <person name="Miyagishima S."/>
            <person name="Kawachi M."/>
            <person name="Toyoda A."/>
            <person name="Nozaki H."/>
        </authorList>
    </citation>
    <scope>NUCLEOTIDE SEQUENCE [LARGE SCALE GENOMIC DNA]</scope>
    <source>
        <strain evidence="2 3">NIES-4017</strain>
    </source>
</reference>
<dbReference type="Proteomes" id="UP001054857">
    <property type="component" value="Unassembled WGS sequence"/>
</dbReference>
<feature type="compositionally biased region" description="Pro residues" evidence="1">
    <location>
        <begin position="78"/>
        <end position="88"/>
    </location>
</feature>
<feature type="region of interest" description="Disordered" evidence="1">
    <location>
        <begin position="65"/>
        <end position="89"/>
    </location>
</feature>
<feature type="non-terminal residue" evidence="2">
    <location>
        <position position="1"/>
    </location>
</feature>
<accession>A0AAD3HTX6</accession>
<dbReference type="AlphaFoldDB" id="A0AAD3HTX6"/>
<dbReference type="EMBL" id="BMAR01000071">
    <property type="protein sequence ID" value="GFR52762.1"/>
    <property type="molecule type" value="Genomic_DNA"/>
</dbReference>